<sequence length="345" mass="37757">MERRVSAQPGELSHDDAINLFSSSKVAMVLTNPRIEDNPIVYVNRAFERLTGYTSESAVGRNCRFLQGPATKDSDVQALRDAIEQNLDISIVLNNHRADGSEFKNSLLISPIIEEDTDETLYFLGLQREVEADPSGEKIAVMEELISEVQHRVKNHLSMILGLIRIKAREATAKEEFDDIARRIESLQLLYEELAAAQMRGNTDRVQLGSYLGRVAAATSHIDGRAGVRMNIDVAPVVVETEIAVRIGLIVSEILTNTMQHAFADQGTGLVELRVTETNDDGIRCMITDDGIGIPADVKWPSRDSLGGRIVLGLCEGIGATLNVGRGAVGTVITLDVPNARKKEL</sequence>
<dbReference type="Proteomes" id="UP000480350">
    <property type="component" value="Unassembled WGS sequence"/>
</dbReference>
<dbReference type="Pfam" id="PF13581">
    <property type="entry name" value="HATPase_c_2"/>
    <property type="match status" value="1"/>
</dbReference>
<organism evidence="13 14">
    <name type="scientific">Kangsaoukella pontilimi</name>
    <dbReference type="NCBI Taxonomy" id="2691042"/>
    <lineage>
        <taxon>Bacteria</taxon>
        <taxon>Pseudomonadati</taxon>
        <taxon>Pseudomonadota</taxon>
        <taxon>Alphaproteobacteria</taxon>
        <taxon>Rhodobacterales</taxon>
        <taxon>Paracoccaceae</taxon>
        <taxon>Kangsaoukella</taxon>
    </lineage>
</organism>
<dbReference type="NCBIfam" id="TIGR00229">
    <property type="entry name" value="sensory_box"/>
    <property type="match status" value="1"/>
</dbReference>
<protein>
    <recommendedName>
        <fullName evidence="2">histidine kinase</fullName>
        <ecNumber evidence="2">2.7.13.3</ecNumber>
    </recommendedName>
</protein>
<keyword evidence="4" id="KW-0285">Flavoprotein</keyword>
<keyword evidence="8" id="KW-0418">Kinase</keyword>
<dbReference type="PANTHER" id="PTHR47429:SF2">
    <property type="entry name" value="PROTEIN TWIN LOV 1"/>
    <property type="match status" value="1"/>
</dbReference>
<evidence type="ECO:0000256" key="9">
    <source>
        <dbReference type="ARBA" id="ARBA00022840"/>
    </source>
</evidence>
<keyword evidence="7" id="KW-0547">Nucleotide-binding</keyword>
<evidence type="ECO:0000259" key="12">
    <source>
        <dbReference type="PROSITE" id="PS50112"/>
    </source>
</evidence>
<evidence type="ECO:0000256" key="2">
    <source>
        <dbReference type="ARBA" id="ARBA00012438"/>
    </source>
</evidence>
<gene>
    <name evidence="13" type="ORF">GQ651_12915</name>
</gene>
<feature type="domain" description="Histidine kinase" evidence="11">
    <location>
        <begin position="148"/>
        <end position="341"/>
    </location>
</feature>
<dbReference type="EC" id="2.7.13.3" evidence="2"/>
<evidence type="ECO:0000256" key="3">
    <source>
        <dbReference type="ARBA" id="ARBA00022553"/>
    </source>
</evidence>
<keyword evidence="10" id="KW-0157">Chromophore</keyword>
<evidence type="ECO:0000256" key="7">
    <source>
        <dbReference type="ARBA" id="ARBA00022741"/>
    </source>
</evidence>
<dbReference type="InterPro" id="IPR011495">
    <property type="entry name" value="Sig_transdc_His_kin_sub2_dim/P"/>
</dbReference>
<reference evidence="13 14" key="2">
    <citation type="submission" date="2020-03" db="EMBL/GenBank/DDBJ databases">
        <title>Kangsaoukella pontilimi gen. nov., sp. nov., a new member of the family Rhodobacteraceae isolated from a tidal mudflat.</title>
        <authorList>
            <person name="Kim I.S."/>
        </authorList>
    </citation>
    <scope>NUCLEOTIDE SEQUENCE [LARGE SCALE GENOMIC DNA]</scope>
    <source>
        <strain evidence="13 14">GH1-50</strain>
    </source>
</reference>
<evidence type="ECO:0000259" key="11">
    <source>
        <dbReference type="PROSITE" id="PS50109"/>
    </source>
</evidence>
<dbReference type="InterPro" id="IPR000014">
    <property type="entry name" value="PAS"/>
</dbReference>
<feature type="domain" description="PAS" evidence="12">
    <location>
        <begin position="36"/>
        <end position="86"/>
    </location>
</feature>
<reference evidence="13 14" key="1">
    <citation type="submission" date="2019-12" db="EMBL/GenBank/DDBJ databases">
        <authorList>
            <person name="Lee S.D."/>
        </authorList>
    </citation>
    <scope>NUCLEOTIDE SEQUENCE [LARGE SCALE GENOMIC DNA]</scope>
    <source>
        <strain evidence="13 14">GH1-50</strain>
    </source>
</reference>
<dbReference type="Gene3D" id="3.30.450.20">
    <property type="entry name" value="PAS domain"/>
    <property type="match status" value="1"/>
</dbReference>
<keyword evidence="14" id="KW-1185">Reference proteome</keyword>
<evidence type="ECO:0000313" key="14">
    <source>
        <dbReference type="Proteomes" id="UP000480350"/>
    </source>
</evidence>
<name>A0A7C9ME77_9RHOB</name>
<dbReference type="InterPro" id="IPR036890">
    <property type="entry name" value="HATPase_C_sf"/>
</dbReference>
<dbReference type="SUPFAM" id="SSF55874">
    <property type="entry name" value="ATPase domain of HSP90 chaperone/DNA topoisomerase II/histidine kinase"/>
    <property type="match status" value="1"/>
</dbReference>
<dbReference type="SMART" id="SM00091">
    <property type="entry name" value="PAS"/>
    <property type="match status" value="1"/>
</dbReference>
<dbReference type="PANTHER" id="PTHR47429">
    <property type="entry name" value="PROTEIN TWIN LOV 1"/>
    <property type="match status" value="1"/>
</dbReference>
<dbReference type="Pfam" id="PF13426">
    <property type="entry name" value="PAS_9"/>
    <property type="match status" value="1"/>
</dbReference>
<evidence type="ECO:0000256" key="6">
    <source>
        <dbReference type="ARBA" id="ARBA00022679"/>
    </source>
</evidence>
<dbReference type="EMBL" id="WUPT01000002">
    <property type="protein sequence ID" value="MXQ08751.1"/>
    <property type="molecule type" value="Genomic_DNA"/>
</dbReference>
<evidence type="ECO:0000256" key="1">
    <source>
        <dbReference type="ARBA" id="ARBA00000085"/>
    </source>
</evidence>
<dbReference type="SMART" id="SM00911">
    <property type="entry name" value="HWE_HK"/>
    <property type="match status" value="1"/>
</dbReference>
<keyword evidence="5" id="KW-0288">FMN</keyword>
<dbReference type="InterPro" id="IPR035965">
    <property type="entry name" value="PAS-like_dom_sf"/>
</dbReference>
<comment type="catalytic activity">
    <reaction evidence="1">
        <text>ATP + protein L-histidine = ADP + protein N-phospho-L-histidine.</text>
        <dbReference type="EC" id="2.7.13.3"/>
    </reaction>
</comment>
<evidence type="ECO:0000256" key="8">
    <source>
        <dbReference type="ARBA" id="ARBA00022777"/>
    </source>
</evidence>
<dbReference type="PROSITE" id="PS50112">
    <property type="entry name" value="PAS"/>
    <property type="match status" value="1"/>
</dbReference>
<dbReference type="InterPro" id="IPR003594">
    <property type="entry name" value="HATPase_dom"/>
</dbReference>
<proteinExistence type="predicted"/>
<accession>A0A7C9ME77</accession>
<evidence type="ECO:0000256" key="10">
    <source>
        <dbReference type="ARBA" id="ARBA00022991"/>
    </source>
</evidence>
<dbReference type="GO" id="GO:0004673">
    <property type="term" value="F:protein histidine kinase activity"/>
    <property type="evidence" value="ECO:0007669"/>
    <property type="project" value="UniProtKB-EC"/>
</dbReference>
<dbReference type="InterPro" id="IPR011102">
    <property type="entry name" value="Sig_transdc_His_kinase_HWE"/>
</dbReference>
<comment type="caution">
    <text evidence="13">The sequence shown here is derived from an EMBL/GenBank/DDBJ whole genome shotgun (WGS) entry which is preliminary data.</text>
</comment>
<evidence type="ECO:0000256" key="5">
    <source>
        <dbReference type="ARBA" id="ARBA00022643"/>
    </source>
</evidence>
<dbReference type="AlphaFoldDB" id="A0A7C9ME77"/>
<dbReference type="RefSeq" id="WP_160764653.1">
    <property type="nucleotide sequence ID" value="NZ_WUPT01000002.1"/>
</dbReference>
<dbReference type="InterPro" id="IPR005467">
    <property type="entry name" value="His_kinase_dom"/>
</dbReference>
<keyword evidence="3" id="KW-0597">Phosphoprotein</keyword>
<keyword evidence="6" id="KW-0808">Transferase</keyword>
<evidence type="ECO:0000256" key="4">
    <source>
        <dbReference type="ARBA" id="ARBA00022630"/>
    </source>
</evidence>
<dbReference type="Gene3D" id="3.30.565.10">
    <property type="entry name" value="Histidine kinase-like ATPase, C-terminal domain"/>
    <property type="match status" value="1"/>
</dbReference>
<evidence type="ECO:0000313" key="13">
    <source>
        <dbReference type="EMBL" id="MXQ08751.1"/>
    </source>
</evidence>
<dbReference type="SMART" id="SM00387">
    <property type="entry name" value="HATPase_c"/>
    <property type="match status" value="1"/>
</dbReference>
<dbReference type="PROSITE" id="PS50109">
    <property type="entry name" value="HIS_KIN"/>
    <property type="match status" value="1"/>
</dbReference>
<keyword evidence="9" id="KW-0067">ATP-binding</keyword>
<dbReference type="SUPFAM" id="SSF55785">
    <property type="entry name" value="PYP-like sensor domain (PAS domain)"/>
    <property type="match status" value="1"/>
</dbReference>
<dbReference type="Pfam" id="PF07568">
    <property type="entry name" value="HisKA_2"/>
    <property type="match status" value="1"/>
</dbReference>
<dbReference type="GO" id="GO:0005524">
    <property type="term" value="F:ATP binding"/>
    <property type="evidence" value="ECO:0007669"/>
    <property type="project" value="UniProtKB-KW"/>
</dbReference>
<dbReference type="CDD" id="cd00130">
    <property type="entry name" value="PAS"/>
    <property type="match status" value="1"/>
</dbReference>